<organism evidence="2 3">
    <name type="scientific">Rhodovulum euryhalinum</name>
    <dbReference type="NCBI Taxonomy" id="35805"/>
    <lineage>
        <taxon>Bacteria</taxon>
        <taxon>Pseudomonadati</taxon>
        <taxon>Pseudomonadota</taxon>
        <taxon>Alphaproteobacteria</taxon>
        <taxon>Rhodobacterales</taxon>
        <taxon>Paracoccaceae</taxon>
        <taxon>Rhodovulum</taxon>
    </lineage>
</organism>
<keyword evidence="2" id="KW-0489">Methyltransferase</keyword>
<dbReference type="NCBIfam" id="TIGR04371">
    <property type="entry name" value="methyltran_NanM"/>
    <property type="match status" value="1"/>
</dbReference>
<name>A0A4R2KH31_9RHOB</name>
<dbReference type="GO" id="GO:0032259">
    <property type="term" value="P:methylation"/>
    <property type="evidence" value="ECO:0007669"/>
    <property type="project" value="UniProtKB-KW"/>
</dbReference>
<comment type="caution">
    <text evidence="2">The sequence shown here is derived from an EMBL/GenBank/DDBJ whole genome shotgun (WGS) entry which is preliminary data.</text>
</comment>
<dbReference type="AlphaFoldDB" id="A0A4R2KH31"/>
<protein>
    <submittedName>
        <fullName evidence="2">Putative sugar O-methyltransferase</fullName>
    </submittedName>
</protein>
<dbReference type="OrthoDB" id="339886at2"/>
<accession>A0A4R2KH31</accession>
<keyword evidence="2" id="KW-0808">Transferase</keyword>
<evidence type="ECO:0000313" key="2">
    <source>
        <dbReference type="EMBL" id="TCO71627.1"/>
    </source>
</evidence>
<evidence type="ECO:0000313" key="3">
    <source>
        <dbReference type="Proteomes" id="UP000295142"/>
    </source>
</evidence>
<feature type="region of interest" description="Disordered" evidence="1">
    <location>
        <begin position="1"/>
        <end position="20"/>
    </location>
</feature>
<evidence type="ECO:0000256" key="1">
    <source>
        <dbReference type="SAM" id="MobiDB-lite"/>
    </source>
</evidence>
<reference evidence="2 3" key="1">
    <citation type="submission" date="2019-03" db="EMBL/GenBank/DDBJ databases">
        <title>Genomic Encyclopedia of Type Strains, Phase IV (KMG-IV): sequencing the most valuable type-strain genomes for metagenomic binning, comparative biology and taxonomic classification.</title>
        <authorList>
            <person name="Goeker M."/>
        </authorList>
    </citation>
    <scope>NUCLEOTIDE SEQUENCE [LARGE SCALE GENOMIC DNA]</scope>
    <source>
        <strain evidence="2 3">DSM 4868</strain>
    </source>
</reference>
<dbReference type="GO" id="GO:0008168">
    <property type="term" value="F:methyltransferase activity"/>
    <property type="evidence" value="ECO:0007669"/>
    <property type="project" value="UniProtKB-KW"/>
</dbReference>
<dbReference type="Proteomes" id="UP000295142">
    <property type="component" value="Unassembled WGS sequence"/>
</dbReference>
<dbReference type="InterPro" id="IPR030807">
    <property type="entry name" value="Methyltran_NanM"/>
</dbReference>
<sequence>MTERDSRNGRPAKGQGDSAASDPTLALMLADMESAPAEFRPTNFWSSGLTRIIEDIETLGLDGFRTHPSAAFFYVPLYASNTLRKRGRWLMPLVRRLPARKRARMMRRLTRSDRAFLDYRIYRATEVAGGLPLDQVSESDVGGGERFAFDGRSYSRSMLNYLRALNLYKRHTDSAGLQSCLESGGGYGTLGEILLKANPEAFFVNVDIPPVAAVSTYYLGQVFGAENVLSYRDSRTMEVIDLDDIRRRYKAAVLCPWQLPRVRGQVDLFANFMSFQEMEPEIVRNYVTLVQPLIARHVLMRNTAVGKRVARKEGDVGVIRQVRSDFVQSCFAEFRTIAKDSFVYGETNETGTYDSEVVVMERHGPAGTPSTAAPPAGTGPA</sequence>
<proteinExistence type="predicted"/>
<dbReference type="EMBL" id="SLWW01000006">
    <property type="protein sequence ID" value="TCO71627.1"/>
    <property type="molecule type" value="Genomic_DNA"/>
</dbReference>
<keyword evidence="3" id="KW-1185">Reference proteome</keyword>
<gene>
    <name evidence="2" type="ORF">EV655_106119</name>
</gene>